<protein>
    <recommendedName>
        <fullName evidence="3">Dynein regulatory complex subunit 7</fullName>
    </recommendedName>
    <alternativeName>
        <fullName evidence="12">Coiled-coil domain-containing protein 135</fullName>
    </alternativeName>
    <alternativeName>
        <fullName evidence="13">Coiled-coil domain-containing protein lobo homolog</fullName>
    </alternativeName>
</protein>
<evidence type="ECO:0000256" key="4">
    <source>
        <dbReference type="ARBA" id="ARBA00022490"/>
    </source>
</evidence>
<dbReference type="InterPro" id="IPR056291">
    <property type="entry name" value="MORN_DRC7"/>
</dbReference>
<dbReference type="GO" id="GO:0030154">
    <property type="term" value="P:cell differentiation"/>
    <property type="evidence" value="ECO:0007669"/>
    <property type="project" value="UniProtKB-KW"/>
</dbReference>
<accession>A0AAN8LW67</accession>
<evidence type="ECO:0000256" key="9">
    <source>
        <dbReference type="ARBA" id="ARBA00023069"/>
    </source>
</evidence>
<evidence type="ECO:0000256" key="7">
    <source>
        <dbReference type="ARBA" id="ARBA00022871"/>
    </source>
</evidence>
<dbReference type="InterPro" id="IPR033551">
    <property type="entry name" value="DRC7/lobo"/>
</dbReference>
<keyword evidence="10" id="KW-0206">Cytoskeleton</keyword>
<comment type="caution">
    <text evidence="18">The sequence shown here is derived from an EMBL/GenBank/DDBJ whole genome shotgun (WGS) entry which is preliminary data.</text>
</comment>
<evidence type="ECO:0000259" key="15">
    <source>
        <dbReference type="Pfam" id="PF24656"/>
    </source>
</evidence>
<comment type="similarity">
    <text evidence="2">Belongs to the DRC7 family.</text>
</comment>
<dbReference type="InterPro" id="IPR056292">
    <property type="entry name" value="DRC7_C"/>
</dbReference>
<sequence length="886" mass="103406">MKLTVNKRQTTTHILSNPSKMEVLPKVESDKEVAIDEAEEDRQDEVNEDLLKLEETLCNIQITPTCSQPERAQEVDLSQYPTSYKENSPQEKLLLAIADNFCCQYVHLYPDRKPLLLCPLNECGVQKFVSTTLRPTLLSYPELYSWEGCASFVSEFLSLEPLDPPIDPPRHLYSPTWLMQTQRGSCFDFSTLLCSLLLGAGYNAYCVSGYAVKEMCSLNQSLQECPLLVTHVKGKATEQKRQVKKYSVKPPRDLRSGFEQRQEERRQADAQAILLKKQQEAERLQEERESLPPDPLLGLRVHCWVLILSGNREVPDNFFIDPLTGKSLSTTNKCFLGIESIWNHQNYWVNMQDCRFGCAEMNFDLGDAVKWEYLLYGTTGQSLLLIPDMKKQQEAEDDEEEEVEEPKVFEMPPSWVNQINISQQDMETRCPGGMKVIQYRKAKLEKFAPYLLPDGLVTRLTTYSDLDCTQSSTVKEWYQHRHDHLEERELKKASNVTIEHFRPGRSYALKSHRYITMTPETERQMDFYSHARADGLARRVEMPFEMTETFEDRPDFMYHRHVIFGKRVKVFGPSNTEAPDQGQRPLQKVVERFNRDRSKPAGEDVAERIFLVSEDRIQVTYHREDDRVIPAWRNFIKPRDSGDSQNPHSFTPQMASTFQVDPFEKPSKNLFQYEMLVHMMKEEESVALRVKESEKEVRAVLGVREQEESSIELHISIYNTARNERARCHREALERTAKEERLRQEEKELDFLAPFLAQLGDPENLTRPAARQLGDPENLTRPAALQLRNDCLADLKQRLIDKANLIQARFERETQELQQKQQWYQKNQLTMTKEDEDEYLAYCSDAMFRIHILKLRLSRHKDKAPQKYMALDERLRRDPRLANHLW</sequence>
<dbReference type="PANTHER" id="PTHR35249:SF2">
    <property type="entry name" value="DYNEIN REGULATORY COMPLEX SUBUNIT 7"/>
    <property type="match status" value="1"/>
</dbReference>
<evidence type="ECO:0000256" key="12">
    <source>
        <dbReference type="ARBA" id="ARBA00031627"/>
    </source>
</evidence>
<keyword evidence="8 14" id="KW-0175">Coiled coil</keyword>
<evidence type="ECO:0000313" key="19">
    <source>
        <dbReference type="Proteomes" id="UP001356427"/>
    </source>
</evidence>
<dbReference type="GO" id="GO:0030317">
    <property type="term" value="P:flagellated sperm motility"/>
    <property type="evidence" value="ECO:0007669"/>
    <property type="project" value="TreeGrafter"/>
</dbReference>
<dbReference type="AlphaFoldDB" id="A0AAN8LW67"/>
<evidence type="ECO:0000256" key="1">
    <source>
        <dbReference type="ARBA" id="ARBA00004611"/>
    </source>
</evidence>
<evidence type="ECO:0000256" key="5">
    <source>
        <dbReference type="ARBA" id="ARBA00022782"/>
    </source>
</evidence>
<feature type="domain" description="Dynein regulatory complex subunit 7 C-terminal" evidence="17">
    <location>
        <begin position="777"/>
        <end position="885"/>
    </location>
</feature>
<proteinExistence type="inferred from homology"/>
<evidence type="ECO:0000259" key="16">
    <source>
        <dbReference type="Pfam" id="PF24667"/>
    </source>
</evidence>
<reference evidence="18 19" key="1">
    <citation type="submission" date="2021-04" db="EMBL/GenBank/DDBJ databases">
        <authorList>
            <person name="De Guttry C."/>
            <person name="Zahm M."/>
            <person name="Klopp C."/>
            <person name="Cabau C."/>
            <person name="Louis A."/>
            <person name="Berthelot C."/>
            <person name="Parey E."/>
            <person name="Roest Crollius H."/>
            <person name="Montfort J."/>
            <person name="Robinson-Rechavi M."/>
            <person name="Bucao C."/>
            <person name="Bouchez O."/>
            <person name="Gislard M."/>
            <person name="Lluch J."/>
            <person name="Milhes M."/>
            <person name="Lampietro C."/>
            <person name="Lopez Roques C."/>
            <person name="Donnadieu C."/>
            <person name="Braasch I."/>
            <person name="Desvignes T."/>
            <person name="Postlethwait J."/>
            <person name="Bobe J."/>
            <person name="Wedekind C."/>
            <person name="Guiguen Y."/>
        </authorList>
    </citation>
    <scope>NUCLEOTIDE SEQUENCE [LARGE SCALE GENOMIC DNA]</scope>
    <source>
        <strain evidence="18">Cs_M1</strain>
        <tissue evidence="18">Blood</tissue>
    </source>
</reference>
<dbReference type="InterPro" id="IPR038765">
    <property type="entry name" value="Papain-like_cys_pep_sf"/>
</dbReference>
<dbReference type="SUPFAM" id="SSF54001">
    <property type="entry name" value="Cysteine proteinases"/>
    <property type="match status" value="1"/>
</dbReference>
<keyword evidence="9" id="KW-0969">Cilium</keyword>
<dbReference type="GO" id="GO:0007283">
    <property type="term" value="P:spermatogenesis"/>
    <property type="evidence" value="ECO:0007669"/>
    <property type="project" value="UniProtKB-KW"/>
</dbReference>
<gene>
    <name evidence="18" type="ORF">J4Q44_G00116740</name>
</gene>
<evidence type="ECO:0000256" key="13">
    <source>
        <dbReference type="ARBA" id="ARBA00031733"/>
    </source>
</evidence>
<dbReference type="Pfam" id="PF24656">
    <property type="entry name" value="CEPT76_peptidase"/>
    <property type="match status" value="1"/>
</dbReference>
<evidence type="ECO:0000256" key="14">
    <source>
        <dbReference type="SAM" id="Coils"/>
    </source>
</evidence>
<dbReference type="InterPro" id="IPR056290">
    <property type="entry name" value="CEPT76/DRC7_peptidase-like_dom"/>
</dbReference>
<keyword evidence="11" id="KW-0966">Cell projection</keyword>
<dbReference type="PANTHER" id="PTHR35249">
    <property type="entry name" value="DYNEIN REGULATORY COMPLEX SUBUNIT 7"/>
    <property type="match status" value="1"/>
</dbReference>
<evidence type="ECO:0000259" key="17">
    <source>
        <dbReference type="Pfam" id="PF24671"/>
    </source>
</evidence>
<evidence type="ECO:0000256" key="10">
    <source>
        <dbReference type="ARBA" id="ARBA00023212"/>
    </source>
</evidence>
<dbReference type="Pfam" id="PF24667">
    <property type="entry name" value="MORN_DRC7"/>
    <property type="match status" value="1"/>
</dbReference>
<keyword evidence="4" id="KW-0963">Cytoplasm</keyword>
<dbReference type="Proteomes" id="UP001356427">
    <property type="component" value="Unassembled WGS sequence"/>
</dbReference>
<comment type="subcellular location">
    <subcellularLocation>
        <location evidence="1">Cytoplasm</location>
        <location evidence="1">Cytoskeleton</location>
        <location evidence="1">Flagellum axoneme</location>
    </subcellularLocation>
</comment>
<evidence type="ECO:0000256" key="2">
    <source>
        <dbReference type="ARBA" id="ARBA00010738"/>
    </source>
</evidence>
<organism evidence="18 19">
    <name type="scientific">Coregonus suidteri</name>
    <dbReference type="NCBI Taxonomy" id="861788"/>
    <lineage>
        <taxon>Eukaryota</taxon>
        <taxon>Metazoa</taxon>
        <taxon>Chordata</taxon>
        <taxon>Craniata</taxon>
        <taxon>Vertebrata</taxon>
        <taxon>Euteleostomi</taxon>
        <taxon>Actinopterygii</taxon>
        <taxon>Neopterygii</taxon>
        <taxon>Teleostei</taxon>
        <taxon>Protacanthopterygii</taxon>
        <taxon>Salmoniformes</taxon>
        <taxon>Salmonidae</taxon>
        <taxon>Coregoninae</taxon>
        <taxon>Coregonus</taxon>
    </lineage>
</organism>
<keyword evidence="6" id="KW-0282">Flagellum</keyword>
<keyword evidence="19" id="KW-1185">Reference proteome</keyword>
<dbReference type="GO" id="GO:0031514">
    <property type="term" value="C:motile cilium"/>
    <property type="evidence" value="ECO:0007669"/>
    <property type="project" value="TreeGrafter"/>
</dbReference>
<evidence type="ECO:0000256" key="8">
    <source>
        <dbReference type="ARBA" id="ARBA00023054"/>
    </source>
</evidence>
<keyword evidence="5" id="KW-0221">Differentiation</keyword>
<evidence type="ECO:0000256" key="6">
    <source>
        <dbReference type="ARBA" id="ARBA00022846"/>
    </source>
</evidence>
<evidence type="ECO:0000256" key="11">
    <source>
        <dbReference type="ARBA" id="ARBA00023273"/>
    </source>
</evidence>
<dbReference type="Pfam" id="PF24671">
    <property type="entry name" value="DRC7_C"/>
    <property type="match status" value="1"/>
</dbReference>
<feature type="domain" description="CEP76/DRC7 peptidase-like" evidence="15">
    <location>
        <begin position="301"/>
        <end position="372"/>
    </location>
</feature>
<evidence type="ECO:0000256" key="3">
    <source>
        <dbReference type="ARBA" id="ARBA00021303"/>
    </source>
</evidence>
<feature type="domain" description="Dynein regulatory complex subunit 7 MORN" evidence="16">
    <location>
        <begin position="431"/>
        <end position="716"/>
    </location>
</feature>
<evidence type="ECO:0000313" key="18">
    <source>
        <dbReference type="EMBL" id="KAK6318383.1"/>
    </source>
</evidence>
<dbReference type="EMBL" id="JAGTTL010000009">
    <property type="protein sequence ID" value="KAK6318383.1"/>
    <property type="molecule type" value="Genomic_DNA"/>
</dbReference>
<keyword evidence="7" id="KW-0744">Spermatogenesis</keyword>
<feature type="coiled-coil region" evidence="14">
    <location>
        <begin position="723"/>
        <end position="750"/>
    </location>
</feature>
<name>A0AAN8LW67_9TELE</name>